<sequence length="349" mass="40959">MTQKDLFGLIGLKSTDPELISFFSKYGLEEPPQNIAANELTKIITDERNRVCVVFSYEIIHEKFYPPVLVGKEQPQNSFLPYVSAVGIRSGIEPSCQGRGGAGRVRNVPSSYTPVRDELGSYYEGFWNVTPSYTATEEELTSYYGIPQKAPVWRFIKDYSKDFEIIAYYDPLKKVCTDIELRIKEYRDILRVWFGEGDGVRDFHHIYAMLVKWLFDNRYLRLDENLYAQGLINDKENVLDFIHTHLKGRVWDYQLTDEPLLISFLYTTLDDSDIETADGPKNYYFRRQLLLSLGRWGNDQDTRETPERENVLRELLFDDLTYIPFRKIMDDTFELYRRLFPGRFISKVP</sequence>
<organism evidence="1 2">
    <name type="scientific">Chitinophaga tropicalis</name>
    <dbReference type="NCBI Taxonomy" id="2683588"/>
    <lineage>
        <taxon>Bacteria</taxon>
        <taxon>Pseudomonadati</taxon>
        <taxon>Bacteroidota</taxon>
        <taxon>Chitinophagia</taxon>
        <taxon>Chitinophagales</taxon>
        <taxon>Chitinophagaceae</taxon>
        <taxon>Chitinophaga</taxon>
    </lineage>
</organism>
<name>A0A7K1TYM0_9BACT</name>
<comment type="caution">
    <text evidence="1">The sequence shown here is derived from an EMBL/GenBank/DDBJ whole genome shotgun (WGS) entry which is preliminary data.</text>
</comment>
<keyword evidence="2" id="KW-1185">Reference proteome</keyword>
<dbReference type="Proteomes" id="UP000461730">
    <property type="component" value="Unassembled WGS sequence"/>
</dbReference>
<evidence type="ECO:0000313" key="1">
    <source>
        <dbReference type="EMBL" id="MVT07156.1"/>
    </source>
</evidence>
<proteinExistence type="predicted"/>
<evidence type="ECO:0000313" key="2">
    <source>
        <dbReference type="Proteomes" id="UP000461730"/>
    </source>
</evidence>
<gene>
    <name evidence="1" type="ORF">GO493_02700</name>
</gene>
<dbReference type="EMBL" id="WRXN01000001">
    <property type="protein sequence ID" value="MVT07156.1"/>
    <property type="molecule type" value="Genomic_DNA"/>
</dbReference>
<dbReference type="RefSeq" id="WP_157304567.1">
    <property type="nucleotide sequence ID" value="NZ_WRXN01000001.1"/>
</dbReference>
<reference evidence="1 2" key="1">
    <citation type="submission" date="2019-12" db="EMBL/GenBank/DDBJ databases">
        <title>Chitinophaga sp. strain ysch24 (GDMCC 1.1355), whole genome shotgun sequence.</title>
        <authorList>
            <person name="Zhang X."/>
        </authorList>
    </citation>
    <scope>NUCLEOTIDE SEQUENCE [LARGE SCALE GENOMIC DNA]</scope>
    <source>
        <strain evidence="2">ysch24</strain>
    </source>
</reference>
<accession>A0A7K1TYM0</accession>
<protein>
    <submittedName>
        <fullName evidence="1">Uncharacterized protein</fullName>
    </submittedName>
</protein>
<dbReference type="AlphaFoldDB" id="A0A7K1TYM0"/>